<organism evidence="3 4">
    <name type="scientific">Clytia hemisphaerica</name>
    <dbReference type="NCBI Taxonomy" id="252671"/>
    <lineage>
        <taxon>Eukaryota</taxon>
        <taxon>Metazoa</taxon>
        <taxon>Cnidaria</taxon>
        <taxon>Hydrozoa</taxon>
        <taxon>Hydroidolina</taxon>
        <taxon>Leptothecata</taxon>
        <taxon>Obeliida</taxon>
        <taxon>Clytiidae</taxon>
        <taxon>Clytia</taxon>
    </lineage>
</organism>
<dbReference type="SUPFAM" id="SSF48295">
    <property type="entry name" value="TrpR-like"/>
    <property type="match status" value="1"/>
</dbReference>
<dbReference type="InterPro" id="IPR018586">
    <property type="entry name" value="Brinker_DNA-bd"/>
</dbReference>
<evidence type="ECO:0000256" key="1">
    <source>
        <dbReference type="SAM" id="MobiDB-lite"/>
    </source>
</evidence>
<dbReference type="Proteomes" id="UP000594262">
    <property type="component" value="Unplaced"/>
</dbReference>
<keyword evidence="4" id="KW-1185">Reference proteome</keyword>
<dbReference type="AlphaFoldDB" id="A0A7M5UW11"/>
<evidence type="ECO:0000313" key="4">
    <source>
        <dbReference type="Proteomes" id="UP000594262"/>
    </source>
</evidence>
<dbReference type="Pfam" id="PF09607">
    <property type="entry name" value="BrkDBD"/>
    <property type="match status" value="1"/>
</dbReference>
<evidence type="ECO:0000313" key="3">
    <source>
        <dbReference type="EnsemblMetazoa" id="CLYHEMP006754.1"/>
    </source>
</evidence>
<name>A0A7M5UW11_9CNID</name>
<reference evidence="3" key="1">
    <citation type="submission" date="2021-01" db="UniProtKB">
        <authorList>
            <consortium name="EnsemblMetazoa"/>
        </authorList>
    </citation>
    <scope>IDENTIFICATION</scope>
</reference>
<feature type="compositionally biased region" description="Gly residues" evidence="1">
    <location>
        <begin position="9"/>
        <end position="19"/>
    </location>
</feature>
<sequence length="364" mass="42274">MTDDKITNHGGGGGGGGGGKDQRKSYTCSFKLKVVEYAEIHSNSKAAEEYGVHRRRVQEWKNQKSRLVEQVQNFNGSTKRLKGGGRRKVTMADKGKDVVDFEKILGDHLMALVNDGVRIDRHLILQEAKTIDVSFSPSSKWIDTFLKRLGNESDEDAATDEMKVTSKLTRHHRTPTVNTVSAELNDFEMDHYFELVAKDEMRVVRHLEMKLFDFIERSSDRIMLSELVYREAKKHSHIFEVSPVWVSEFLDLHRGFIHENSKRCRRPPSPMELVDEFRTLSPPVLHDSRGFTSPAPLHENERYYRREMDDPERYGIRPDMFITKDGEYFFHGDPVKRKRIFDAFRDKSFSIHQWMDDCLDESDG</sequence>
<dbReference type="GeneID" id="136819617"/>
<dbReference type="RefSeq" id="XP_066931960.1">
    <property type="nucleotide sequence ID" value="XM_067075859.1"/>
</dbReference>
<proteinExistence type="predicted"/>
<feature type="domain" description="Brinker DNA-binding" evidence="2">
    <location>
        <begin position="23"/>
        <end position="69"/>
    </location>
</feature>
<dbReference type="EnsemblMetazoa" id="CLYHEMT006754.1">
    <property type="protein sequence ID" value="CLYHEMP006754.1"/>
    <property type="gene ID" value="CLYHEMG006754"/>
</dbReference>
<accession>A0A7M5UW11</accession>
<evidence type="ECO:0000259" key="2">
    <source>
        <dbReference type="Pfam" id="PF09607"/>
    </source>
</evidence>
<dbReference type="GO" id="GO:0043565">
    <property type="term" value="F:sequence-specific DNA binding"/>
    <property type="evidence" value="ECO:0007669"/>
    <property type="project" value="InterPro"/>
</dbReference>
<feature type="region of interest" description="Disordered" evidence="1">
    <location>
        <begin position="1"/>
        <end position="22"/>
    </location>
</feature>
<dbReference type="Gene3D" id="1.10.10.60">
    <property type="entry name" value="Homeodomain-like"/>
    <property type="match status" value="1"/>
</dbReference>
<protein>
    <recommendedName>
        <fullName evidence="2">Brinker DNA-binding domain-containing protein</fullName>
    </recommendedName>
</protein>
<dbReference type="InterPro" id="IPR010921">
    <property type="entry name" value="Trp_repressor/repl_initiator"/>
</dbReference>
<dbReference type="OrthoDB" id="10060239at2759"/>